<dbReference type="Pfam" id="PF00589">
    <property type="entry name" value="Phage_integrase"/>
    <property type="match status" value="1"/>
</dbReference>
<dbReference type="InterPro" id="IPR013762">
    <property type="entry name" value="Integrase-like_cat_sf"/>
</dbReference>
<reference evidence="4" key="1">
    <citation type="journal article" date="2019" name="Int. J. Syst. Evol. Microbiol.">
        <title>The Global Catalogue of Microorganisms (GCM) 10K type strain sequencing project: providing services to taxonomists for standard genome sequencing and annotation.</title>
        <authorList>
            <consortium name="The Broad Institute Genomics Platform"/>
            <consortium name="The Broad Institute Genome Sequencing Center for Infectious Disease"/>
            <person name="Wu L."/>
            <person name="Ma J."/>
        </authorList>
    </citation>
    <scope>NUCLEOTIDE SEQUENCE [LARGE SCALE GENOMIC DNA]</scope>
    <source>
        <strain evidence="4">KCTC 52168</strain>
    </source>
</reference>
<dbReference type="Proteomes" id="UP001595556">
    <property type="component" value="Unassembled WGS sequence"/>
</dbReference>
<proteinExistence type="predicted"/>
<evidence type="ECO:0000259" key="2">
    <source>
        <dbReference type="PROSITE" id="PS51898"/>
    </source>
</evidence>
<evidence type="ECO:0000313" key="4">
    <source>
        <dbReference type="Proteomes" id="UP001595556"/>
    </source>
</evidence>
<organism evidence="3 4">
    <name type="scientific">Piscinibacterium candidicorallinum</name>
    <dbReference type="NCBI Taxonomy" id="1793872"/>
    <lineage>
        <taxon>Bacteria</taxon>
        <taxon>Pseudomonadati</taxon>
        <taxon>Pseudomonadota</taxon>
        <taxon>Betaproteobacteria</taxon>
        <taxon>Burkholderiales</taxon>
        <taxon>Piscinibacterium</taxon>
    </lineage>
</organism>
<dbReference type="SUPFAM" id="SSF56349">
    <property type="entry name" value="DNA breaking-rejoining enzymes"/>
    <property type="match status" value="1"/>
</dbReference>
<dbReference type="PROSITE" id="PS51898">
    <property type="entry name" value="TYR_RECOMBINASE"/>
    <property type="match status" value="1"/>
</dbReference>
<name>A0ABV7H9T9_9BURK</name>
<protein>
    <submittedName>
        <fullName evidence="3">Tyrosine-type recombinase/integrase</fullName>
    </submittedName>
</protein>
<accession>A0ABV7H9T9</accession>
<dbReference type="InterPro" id="IPR002104">
    <property type="entry name" value="Integrase_catalytic"/>
</dbReference>
<keyword evidence="4" id="KW-1185">Reference proteome</keyword>
<evidence type="ECO:0000256" key="1">
    <source>
        <dbReference type="ARBA" id="ARBA00023172"/>
    </source>
</evidence>
<gene>
    <name evidence="3" type="ORF">ACFOEN_12005</name>
</gene>
<dbReference type="EMBL" id="JBHRTI010000004">
    <property type="protein sequence ID" value="MFC3148346.1"/>
    <property type="molecule type" value="Genomic_DNA"/>
</dbReference>
<dbReference type="Gene3D" id="1.10.443.10">
    <property type="entry name" value="Intergrase catalytic core"/>
    <property type="match status" value="1"/>
</dbReference>
<dbReference type="RefSeq" id="WP_377304183.1">
    <property type="nucleotide sequence ID" value="NZ_CP180191.1"/>
</dbReference>
<sequence>MVRLDVHTLSAQLDSAARGQGVEVVVSAVVDSSGVQHVVSRYGDDLWDLWPFFEQSNVQGGRKTIDWGSFPESFKPDCKAVLYRYWKVGMPNGVEPPLATTIRRHATALLPFTRFLATVGVATFADVRPIHCTSFIHVQRSEGLSVDMLQKSRAAIRLLYMFREECSAPLDFDPWPDGVGAETVGDADVGGSVGKTKLIPADDLALIFKFAETTIQQADQLLDEVEAGARSFDTDPAVRLIRDACFFMLGILTGMRCEELAGVQVGAGRTEVQGGVKHHWVKSVEHKTRKGPVEYLMPAFGHTVLRVMERWSQPLRVRLASELAALQAVTGRSLALTELKRLAAIQQCKNALFLTLAKSRSGIAQMSGIGWHAAMNEFAERAGSDWALAPHQLRRTYAWTFVRHRLGNMLLLKEQFKHSSMSMTELYAANPQQDAALYEELLTEMSAFKVELLTRWTSDDSPLSGGAGRRIAQMRANAFDSREELIRDTAEAVRIRATGHAWCLAQDDGCGGAGLYEMSRCGGCGSSCIDRSQAAVWRELYDQQKELLDEAEHLGPGAQQRVRRDFETAHAVLTDLGLVEQKP</sequence>
<keyword evidence="1" id="KW-0233">DNA recombination</keyword>
<dbReference type="InterPro" id="IPR011010">
    <property type="entry name" value="DNA_brk_join_enz"/>
</dbReference>
<evidence type="ECO:0000313" key="3">
    <source>
        <dbReference type="EMBL" id="MFC3148346.1"/>
    </source>
</evidence>
<comment type="caution">
    <text evidence="3">The sequence shown here is derived from an EMBL/GenBank/DDBJ whole genome shotgun (WGS) entry which is preliminary data.</text>
</comment>
<feature type="domain" description="Tyr recombinase" evidence="2">
    <location>
        <begin position="208"/>
        <end position="439"/>
    </location>
</feature>